<protein>
    <submittedName>
        <fullName evidence="1">AMED_5909 family protein</fullName>
    </submittedName>
</protein>
<name>A0ABP7RUB2_9PSEU</name>
<dbReference type="InterPro" id="IPR048152">
    <property type="entry name" value="AMED_5909-like"/>
</dbReference>
<dbReference type="Proteomes" id="UP001501747">
    <property type="component" value="Unassembled WGS sequence"/>
</dbReference>
<evidence type="ECO:0000313" key="1">
    <source>
        <dbReference type="EMBL" id="GAA4002270.1"/>
    </source>
</evidence>
<gene>
    <name evidence="1" type="ORF">GCM10022247_23790</name>
</gene>
<organism evidence="1 2">
    <name type="scientific">Allokutzneria multivorans</name>
    <dbReference type="NCBI Taxonomy" id="1142134"/>
    <lineage>
        <taxon>Bacteria</taxon>
        <taxon>Bacillati</taxon>
        <taxon>Actinomycetota</taxon>
        <taxon>Actinomycetes</taxon>
        <taxon>Pseudonocardiales</taxon>
        <taxon>Pseudonocardiaceae</taxon>
        <taxon>Allokutzneria</taxon>
    </lineage>
</organism>
<dbReference type="RefSeq" id="WP_344873756.1">
    <property type="nucleotide sequence ID" value="NZ_BAABAL010000006.1"/>
</dbReference>
<sequence>MRVTTWSQAMNVRTLRDAHEAVRRLRPAPDAPLRAWRDFYERSAAVYTQVADIDRAHHHEALYWVTRDTDRASEFARRLTSQTT</sequence>
<dbReference type="EMBL" id="BAABAL010000006">
    <property type="protein sequence ID" value="GAA4002270.1"/>
    <property type="molecule type" value="Genomic_DNA"/>
</dbReference>
<reference evidence="2" key="1">
    <citation type="journal article" date="2019" name="Int. J. Syst. Evol. Microbiol.">
        <title>The Global Catalogue of Microorganisms (GCM) 10K type strain sequencing project: providing services to taxonomists for standard genome sequencing and annotation.</title>
        <authorList>
            <consortium name="The Broad Institute Genomics Platform"/>
            <consortium name="The Broad Institute Genome Sequencing Center for Infectious Disease"/>
            <person name="Wu L."/>
            <person name="Ma J."/>
        </authorList>
    </citation>
    <scope>NUCLEOTIDE SEQUENCE [LARGE SCALE GENOMIC DNA]</scope>
    <source>
        <strain evidence="2">JCM 17342</strain>
    </source>
</reference>
<proteinExistence type="predicted"/>
<dbReference type="NCBIfam" id="NF041510">
    <property type="entry name" value="AMED_5909_fam"/>
    <property type="match status" value="1"/>
</dbReference>
<keyword evidence="2" id="KW-1185">Reference proteome</keyword>
<accession>A0ABP7RUB2</accession>
<comment type="caution">
    <text evidence="1">The sequence shown here is derived from an EMBL/GenBank/DDBJ whole genome shotgun (WGS) entry which is preliminary data.</text>
</comment>
<evidence type="ECO:0000313" key="2">
    <source>
        <dbReference type="Proteomes" id="UP001501747"/>
    </source>
</evidence>